<feature type="compositionally biased region" description="Low complexity" evidence="5">
    <location>
        <begin position="257"/>
        <end position="266"/>
    </location>
</feature>
<evidence type="ECO:0000256" key="5">
    <source>
        <dbReference type="SAM" id="MobiDB-lite"/>
    </source>
</evidence>
<comment type="caution">
    <text evidence="6">The sequence shown here is derived from an EMBL/GenBank/DDBJ whole genome shotgun (WGS) entry which is preliminary data.</text>
</comment>
<name>A0A0G2GUW2_PHACM</name>
<feature type="compositionally biased region" description="Basic residues" evidence="5">
    <location>
        <begin position="1"/>
        <end position="10"/>
    </location>
</feature>
<comment type="function">
    <text evidence="1">May negatively regulate the SNF1 kinase.</text>
</comment>
<feature type="compositionally biased region" description="Polar residues" evidence="5">
    <location>
        <begin position="274"/>
        <end position="293"/>
    </location>
</feature>
<organism evidence="6 7">
    <name type="scientific">Phaeomoniella chlamydospora</name>
    <name type="common">Phaeoacremonium chlamydosporum</name>
    <dbReference type="NCBI Taxonomy" id="158046"/>
    <lineage>
        <taxon>Eukaryota</taxon>
        <taxon>Fungi</taxon>
        <taxon>Dikarya</taxon>
        <taxon>Ascomycota</taxon>
        <taxon>Pezizomycotina</taxon>
        <taxon>Eurotiomycetes</taxon>
        <taxon>Chaetothyriomycetidae</taxon>
        <taxon>Phaeomoniellales</taxon>
        <taxon>Phaeomoniellaceae</taxon>
        <taxon>Phaeomoniella</taxon>
    </lineage>
</organism>
<evidence type="ECO:0000256" key="1">
    <source>
        <dbReference type="ARBA" id="ARBA00003453"/>
    </source>
</evidence>
<feature type="region of interest" description="Disordered" evidence="5">
    <location>
        <begin position="105"/>
        <end position="465"/>
    </location>
</feature>
<dbReference type="OrthoDB" id="21471at2759"/>
<feature type="compositionally biased region" description="Low complexity" evidence="5">
    <location>
        <begin position="328"/>
        <end position="338"/>
    </location>
</feature>
<dbReference type="GO" id="GO:0005737">
    <property type="term" value="C:cytoplasm"/>
    <property type="evidence" value="ECO:0007669"/>
    <property type="project" value="TreeGrafter"/>
</dbReference>
<accession>A0A0G2GUW2</accession>
<dbReference type="PANTHER" id="PTHR31315:SF1">
    <property type="entry name" value="PROTEIN SIP5"/>
    <property type="match status" value="1"/>
</dbReference>
<feature type="compositionally biased region" description="Basic and acidic residues" evidence="5">
    <location>
        <begin position="368"/>
        <end position="382"/>
    </location>
</feature>
<comment type="similarity">
    <text evidence="2">Belongs to the SIP5 family.</text>
</comment>
<feature type="compositionally biased region" description="Polar residues" evidence="5">
    <location>
        <begin position="222"/>
        <end position="234"/>
    </location>
</feature>
<feature type="compositionally biased region" description="Polar residues" evidence="5">
    <location>
        <begin position="438"/>
        <end position="465"/>
    </location>
</feature>
<feature type="region of interest" description="Disordered" evidence="5">
    <location>
        <begin position="1"/>
        <end position="24"/>
    </location>
</feature>
<dbReference type="PANTHER" id="PTHR31315">
    <property type="entry name" value="PROTEIN SIP5"/>
    <property type="match status" value="1"/>
</dbReference>
<dbReference type="InterPro" id="IPR039301">
    <property type="entry name" value="Sip5/DA2"/>
</dbReference>
<evidence type="ECO:0000256" key="2">
    <source>
        <dbReference type="ARBA" id="ARBA00010402"/>
    </source>
</evidence>
<gene>
    <name evidence="6" type="ORF">UCRPC4_g01273</name>
</gene>
<dbReference type="Proteomes" id="UP000053317">
    <property type="component" value="Unassembled WGS sequence"/>
</dbReference>
<proteinExistence type="inferred from homology"/>
<dbReference type="EMBL" id="LCWF01000030">
    <property type="protein sequence ID" value="KKY27048.1"/>
    <property type="molecule type" value="Genomic_DNA"/>
</dbReference>
<protein>
    <recommendedName>
        <fullName evidence="4">Protein SIP5</fullName>
    </recommendedName>
    <alternativeName>
        <fullName evidence="3">Protein sip5</fullName>
    </alternativeName>
</protein>
<dbReference type="AlphaFoldDB" id="A0A0G2GUW2"/>
<sequence length="465" mass="48022">MSPAPGRRRGTSLSTTAPGVITTDRVRPDWATKLASARAHAARRSAAATALHTAAYLMGNNNREGPDARTLGGLGRRLRRTGSGENSPGTSSAHLNALAYLAERAQQQQSMHRAQSNESNDGSPGVFLPPPRGSSNRRSRVDDLEEMMMMEAIRLSLASEEERRKKEEKEAKKESKKKEKADRKAEKAARKSGLYTLNSNTSSTGFESGESATGSGLLGRTESATSIPGQQVSPASGKGKAVERDSPGPPSPLNIASPSTSTSTNPQPIPGLSVSPSSPTFQTKESSSFTPSATDPLKRSQLRHMSTASSSASSLVDQAGTSVGADAGFPSGSSTPGQTPGGRDDGAGNEPMFNFRSLAATLIDEEPEKEKASSGNHIEDVSKPTANTSGVESTPKVPNATTGTSVDDDNAGGGLSSDASAANTANGNVTEPILSGTIKATNQEDSETPASALNGSSITPASTQC</sequence>
<evidence type="ECO:0000313" key="6">
    <source>
        <dbReference type="EMBL" id="KKY27048.1"/>
    </source>
</evidence>
<reference evidence="6 7" key="2">
    <citation type="submission" date="2015-05" db="EMBL/GenBank/DDBJ databases">
        <authorList>
            <person name="Morales-Cruz A."/>
            <person name="Amrine K.C."/>
            <person name="Cantu D."/>
        </authorList>
    </citation>
    <scope>NUCLEOTIDE SEQUENCE [LARGE SCALE GENOMIC DNA]</scope>
    <source>
        <strain evidence="6">UCRPC4</strain>
    </source>
</reference>
<feature type="compositionally biased region" description="Basic and acidic residues" evidence="5">
    <location>
        <begin position="160"/>
        <end position="189"/>
    </location>
</feature>
<evidence type="ECO:0000256" key="4">
    <source>
        <dbReference type="ARBA" id="ARBA00021336"/>
    </source>
</evidence>
<evidence type="ECO:0000256" key="3">
    <source>
        <dbReference type="ARBA" id="ARBA00020215"/>
    </source>
</evidence>
<keyword evidence="7" id="KW-1185">Reference proteome</keyword>
<feature type="compositionally biased region" description="Polar residues" evidence="5">
    <location>
        <begin position="105"/>
        <end position="122"/>
    </location>
</feature>
<reference evidence="6 7" key="1">
    <citation type="submission" date="2015-05" db="EMBL/GenBank/DDBJ databases">
        <title>Distinctive expansion of gene families associated with plant cell wall degradation and secondary metabolism in the genomes of grapevine trunk pathogens.</title>
        <authorList>
            <person name="Lawrence D.P."/>
            <person name="Travadon R."/>
            <person name="Rolshausen P.E."/>
            <person name="Baumgartner K."/>
        </authorList>
    </citation>
    <scope>NUCLEOTIDE SEQUENCE [LARGE SCALE GENOMIC DNA]</scope>
    <source>
        <strain evidence="6">UCRPC4</strain>
    </source>
</reference>
<feature type="region of interest" description="Disordered" evidence="5">
    <location>
        <begin position="59"/>
        <end position="92"/>
    </location>
</feature>
<evidence type="ECO:0000313" key="7">
    <source>
        <dbReference type="Proteomes" id="UP000053317"/>
    </source>
</evidence>
<feature type="compositionally biased region" description="Polar residues" evidence="5">
    <location>
        <begin position="195"/>
        <end position="214"/>
    </location>
</feature>